<dbReference type="Pfam" id="PF07883">
    <property type="entry name" value="Cupin_2"/>
    <property type="match status" value="1"/>
</dbReference>
<proteinExistence type="predicted"/>
<evidence type="ECO:0000313" key="2">
    <source>
        <dbReference type="EMBL" id="XCP97582.1"/>
    </source>
</evidence>
<organism evidence="2">
    <name type="scientific">Paenibacillus sp. AN1007</name>
    <dbReference type="NCBI Taxonomy" id="3151385"/>
    <lineage>
        <taxon>Bacteria</taxon>
        <taxon>Bacillati</taxon>
        <taxon>Bacillota</taxon>
        <taxon>Bacilli</taxon>
        <taxon>Bacillales</taxon>
        <taxon>Paenibacillaceae</taxon>
        <taxon>Paenibacillus</taxon>
    </lineage>
</organism>
<dbReference type="EMBL" id="CP159992">
    <property type="protein sequence ID" value="XCP97582.1"/>
    <property type="molecule type" value="Genomic_DNA"/>
</dbReference>
<dbReference type="InterPro" id="IPR013096">
    <property type="entry name" value="Cupin_2"/>
</dbReference>
<name>A0AAU8NJV8_9BACL</name>
<protein>
    <submittedName>
        <fullName evidence="2">Cupin domain-containing protein</fullName>
    </submittedName>
</protein>
<evidence type="ECO:0000259" key="1">
    <source>
        <dbReference type="Pfam" id="PF07883"/>
    </source>
</evidence>
<dbReference type="Gene3D" id="2.60.120.10">
    <property type="entry name" value="Jelly Rolls"/>
    <property type="match status" value="1"/>
</dbReference>
<dbReference type="SUPFAM" id="SSF51182">
    <property type="entry name" value="RmlC-like cupins"/>
    <property type="match status" value="1"/>
</dbReference>
<dbReference type="AlphaFoldDB" id="A0AAU8NJV8"/>
<dbReference type="RefSeq" id="WP_366296239.1">
    <property type="nucleotide sequence ID" value="NZ_CP159992.1"/>
</dbReference>
<feature type="domain" description="Cupin type-2" evidence="1">
    <location>
        <begin position="38"/>
        <end position="94"/>
    </location>
</feature>
<dbReference type="InterPro" id="IPR014710">
    <property type="entry name" value="RmlC-like_jellyroll"/>
</dbReference>
<accession>A0AAU8NJV8</accession>
<dbReference type="InterPro" id="IPR011051">
    <property type="entry name" value="RmlC_Cupin_sf"/>
</dbReference>
<reference evidence="2" key="1">
    <citation type="submission" date="2024-05" db="EMBL/GenBank/DDBJ databases">
        <title>Draft genome assemblies of 36 bacteria isolated from hibernating arctic ground squirrels.</title>
        <authorList>
            <person name="McKee H."/>
            <person name="Mullen L."/>
            <person name="Drown D.M."/>
            <person name="Duddleston K.N."/>
        </authorList>
    </citation>
    <scope>NUCLEOTIDE SEQUENCE</scope>
    <source>
        <strain evidence="2">AN1007</strain>
    </source>
</reference>
<gene>
    <name evidence="2" type="ORF">ABXS70_13165</name>
</gene>
<sequence>MEFYRFDQEVGMQITKFDSNFVMSRLIQTSKDAHIGCMHLPANGVVGYHQAVSPQLMIIMSGEGQVRSGNGNEVRVKAGEAVFWAKEEWHETKTAAGLTAIVIESDELTPAVHMPVREPISE</sequence>